<protein>
    <submittedName>
        <fullName evidence="1">Uncharacterized protein</fullName>
    </submittedName>
</protein>
<dbReference type="RefSeq" id="WP_262955294.1">
    <property type="nucleotide sequence ID" value="NZ_JAFNLH010000077.1"/>
</dbReference>
<proteinExistence type="predicted"/>
<dbReference type="EMBL" id="DAAYJT010000020">
    <property type="protein sequence ID" value="HAG4528353.1"/>
    <property type="molecule type" value="Genomic_DNA"/>
</dbReference>
<accession>A0A763XIB5</accession>
<gene>
    <name evidence="1" type="ORF">G8404_004152</name>
</gene>
<comment type="caution">
    <text evidence="1">The sequence shown here is derived from an EMBL/GenBank/DDBJ whole genome shotgun (WGS) entry which is preliminary data.</text>
</comment>
<reference evidence="1" key="2">
    <citation type="submission" date="2020-02" db="EMBL/GenBank/DDBJ databases">
        <authorList>
            <consortium name="NCBI Pathogen Detection Project"/>
        </authorList>
    </citation>
    <scope>NUCLEOTIDE SEQUENCE</scope>
    <source>
        <strain evidence="1">MA.AU168</strain>
    </source>
</reference>
<sequence length="101" mass="11433">MPFNNYIVHESSLSIEASVSLALGIGNGRQKVFWVWGVYPQYFPQAETVTKKISGLRKRKPLSRRAQPDGEIQRLRTWFLSRRSGEPLPEGLVSGLSDKNC</sequence>
<evidence type="ECO:0000313" key="1">
    <source>
        <dbReference type="EMBL" id="HAG4528353.1"/>
    </source>
</evidence>
<reference evidence="1" key="1">
    <citation type="journal article" date="2018" name="Genome Biol.">
        <title>SKESA: strategic k-mer extension for scrupulous assemblies.</title>
        <authorList>
            <person name="Souvorov A."/>
            <person name="Agarwala R."/>
            <person name="Lipman D.J."/>
        </authorList>
    </citation>
    <scope>NUCLEOTIDE SEQUENCE</scope>
    <source>
        <strain evidence="1">MA.AU168</strain>
    </source>
</reference>
<dbReference type="AlphaFoldDB" id="A0A763XIB5"/>
<name>A0A763XIB5_SALER</name>
<organism evidence="1">
    <name type="scientific">Salmonella enterica</name>
    <name type="common">Salmonella choleraesuis</name>
    <dbReference type="NCBI Taxonomy" id="28901"/>
    <lineage>
        <taxon>Bacteria</taxon>
        <taxon>Pseudomonadati</taxon>
        <taxon>Pseudomonadota</taxon>
        <taxon>Gammaproteobacteria</taxon>
        <taxon>Enterobacterales</taxon>
        <taxon>Enterobacteriaceae</taxon>
        <taxon>Salmonella</taxon>
    </lineage>
</organism>